<evidence type="ECO:0000313" key="3">
    <source>
        <dbReference type="EMBL" id="KAF2275878.1"/>
    </source>
</evidence>
<feature type="compositionally biased region" description="Basic and acidic residues" evidence="1">
    <location>
        <begin position="952"/>
        <end position="961"/>
    </location>
</feature>
<feature type="compositionally biased region" description="Basic and acidic residues" evidence="1">
    <location>
        <begin position="793"/>
        <end position="802"/>
    </location>
</feature>
<dbReference type="EMBL" id="ML986495">
    <property type="protein sequence ID" value="KAF2275878.1"/>
    <property type="molecule type" value="Genomic_DNA"/>
</dbReference>
<accession>A0A6A6JIU6</accession>
<feature type="region of interest" description="Disordered" evidence="1">
    <location>
        <begin position="827"/>
        <end position="881"/>
    </location>
</feature>
<feature type="compositionally biased region" description="Basic and acidic residues" evidence="1">
    <location>
        <begin position="556"/>
        <end position="565"/>
    </location>
</feature>
<dbReference type="PANTHER" id="PTHR38426:SF1">
    <property type="entry name" value="MAINTENANCE OF TELOMERE CAPPING PROTEIN 4"/>
    <property type="match status" value="1"/>
</dbReference>
<dbReference type="RefSeq" id="XP_033653417.1">
    <property type="nucleotide sequence ID" value="XM_033796993.1"/>
</dbReference>
<feature type="region of interest" description="Disordered" evidence="1">
    <location>
        <begin position="473"/>
        <end position="569"/>
    </location>
</feature>
<dbReference type="Proteomes" id="UP000800097">
    <property type="component" value="Unassembled WGS sequence"/>
</dbReference>
<keyword evidence="4" id="KW-1185">Reference proteome</keyword>
<feature type="transmembrane region" description="Helical" evidence="2">
    <location>
        <begin position="1174"/>
        <end position="1195"/>
    </location>
</feature>
<gene>
    <name evidence="3" type="ORF">EI97DRAFT_419522</name>
</gene>
<protein>
    <submittedName>
        <fullName evidence="3">Uncharacterized protein</fullName>
    </submittedName>
</protein>
<reference evidence="3" key="1">
    <citation type="journal article" date="2020" name="Stud. Mycol.">
        <title>101 Dothideomycetes genomes: a test case for predicting lifestyles and emergence of pathogens.</title>
        <authorList>
            <person name="Haridas S."/>
            <person name="Albert R."/>
            <person name="Binder M."/>
            <person name="Bloem J."/>
            <person name="Labutti K."/>
            <person name="Salamov A."/>
            <person name="Andreopoulos B."/>
            <person name="Baker S."/>
            <person name="Barry K."/>
            <person name="Bills G."/>
            <person name="Bluhm B."/>
            <person name="Cannon C."/>
            <person name="Castanera R."/>
            <person name="Culley D."/>
            <person name="Daum C."/>
            <person name="Ezra D."/>
            <person name="Gonzalez J."/>
            <person name="Henrissat B."/>
            <person name="Kuo A."/>
            <person name="Liang C."/>
            <person name="Lipzen A."/>
            <person name="Lutzoni F."/>
            <person name="Magnuson J."/>
            <person name="Mondo S."/>
            <person name="Nolan M."/>
            <person name="Ohm R."/>
            <person name="Pangilinan J."/>
            <person name="Park H.-J."/>
            <person name="Ramirez L."/>
            <person name="Alfaro M."/>
            <person name="Sun H."/>
            <person name="Tritt A."/>
            <person name="Yoshinaga Y."/>
            <person name="Zwiers L.-H."/>
            <person name="Turgeon B."/>
            <person name="Goodwin S."/>
            <person name="Spatafora J."/>
            <person name="Crous P."/>
            <person name="Grigoriev I."/>
        </authorList>
    </citation>
    <scope>NUCLEOTIDE SEQUENCE</scope>
    <source>
        <strain evidence="3">CBS 379.55</strain>
    </source>
</reference>
<sequence length="1224" mass="135542">MSGPSTDGRPSPSPNRSAHSSPTLHSRWSGVLPDNGEGSSSSQRPTLAGSSHSSRAGNEASYRVSEDSGSPLGAESIAQQDFAHRRHKSTRFGGFLLDGTFPEGPRARHRSGNGVQRGRKERQSASLGEEYGHRRSERARNAERESTSSSSLSREVSMQEHDVVDEAGSSGSANRYPDNEQLRARKARREPVPQDPSEEAARPPIDPTQIVQLALSLSESRRRNLSAGQLIGPSQGGSSRVASIARQKDKNLRDLETGGSLRKYLNEQRRVSGNISPFGGRAGGLMREVTDGTLERAAKARAAIELRMEYLRLLDYLPPLKPNAFAPGNYTTTSTAIPGSPYAVMTRIPSYSGKKHALGRPYNPLQYLRNRRTRARERMNLQHTPEEFADAEKARTWVDRVEKESARPDYRREDRVHLPEFDEDHGRDAVPSKPTKHRMGWNFTTEELFADVLWLEQDGNKALIEDRHGHKVFPQLSEREPPKKSDLLEPRASKEYADKRKASLVESLPGVGEPTTGDESEPLSERGRKRRIIPPFRPESPKLRALAPLPHLHTGKGREGRRGTDSEVSSDFELDLSKSKSARHIVEPSLNTGALGLHLEKLLAKEAEGAQGKSPAFVSPDTPDKWGIGFPGLSKSTTGRDSLESAGYTSGSVRGDVRRGLKVPPANRIRREELAGEQRTSLDYSSAPGTPLHAPNLTRVESEPSPPGSRGRDAVKPKKGRLDFFRVDESARSSPKFDSLRHEPSSASMGKTGSRRTNTEFPDPAGLGHAVKSLLTHKKEESISTLGSPNQRKSRDSRESKEPSSAVTRFLKGVKSEGTKVGEFIFKRDRPSSDSESDVDFDDALEGDLDAGEDSSKKNERGLGYSPTPVSTGSKTGNNYHIELPTFRSQHEADSGRTLVSEIEIEDHVTKQARARANSRSPRFDRLAPPRMNLGSISSRSSPGQSPSLSPRPHELERVHSDTIYTRRPSQPGISRASTYDVYSDASSRCDQDHPRPRFASRHWSITDDDPNNPRRFTTAHVPTASDIARIRALFLCSGIKAREIARRAQTKRTEAPAFLRDAAKAANAELIPVARKEEHALAARILVRNLEASTAAVQKSAERYRTHTITELNRALTNVKARVESEMIPRVRQGADEAQRISSEVGAKAPLEVQQVVDGVEKMLRARRRRTRWVTRLLWGVLEWMLLAIMWGVWGVVRVLVVVKMVTAGVGWLVLVIRWLLWV</sequence>
<feature type="compositionally biased region" description="Acidic residues" evidence="1">
    <location>
        <begin position="835"/>
        <end position="853"/>
    </location>
</feature>
<organism evidence="3 4">
    <name type="scientific">Westerdykella ornata</name>
    <dbReference type="NCBI Taxonomy" id="318751"/>
    <lineage>
        <taxon>Eukaryota</taxon>
        <taxon>Fungi</taxon>
        <taxon>Dikarya</taxon>
        <taxon>Ascomycota</taxon>
        <taxon>Pezizomycotina</taxon>
        <taxon>Dothideomycetes</taxon>
        <taxon>Pleosporomycetidae</taxon>
        <taxon>Pleosporales</taxon>
        <taxon>Sporormiaceae</taxon>
        <taxon>Westerdykella</taxon>
    </lineage>
</organism>
<feature type="compositionally biased region" description="Basic and acidic residues" evidence="1">
    <location>
        <begin position="710"/>
        <end position="731"/>
    </location>
</feature>
<keyword evidence="2" id="KW-0812">Transmembrane</keyword>
<feature type="compositionally biased region" description="Polar residues" evidence="1">
    <location>
        <begin position="968"/>
        <end position="978"/>
    </location>
</feature>
<keyword evidence="2" id="KW-0472">Membrane</keyword>
<feature type="compositionally biased region" description="Polar residues" evidence="1">
    <location>
        <begin position="14"/>
        <end position="26"/>
    </location>
</feature>
<dbReference type="AlphaFoldDB" id="A0A6A6JIU6"/>
<name>A0A6A6JIU6_WESOR</name>
<proteinExistence type="predicted"/>
<feature type="compositionally biased region" description="Polar residues" evidence="1">
    <location>
        <begin position="37"/>
        <end position="56"/>
    </location>
</feature>
<feature type="compositionally biased region" description="Low complexity" evidence="1">
    <location>
        <begin position="147"/>
        <end position="156"/>
    </location>
</feature>
<evidence type="ECO:0000256" key="1">
    <source>
        <dbReference type="SAM" id="MobiDB-lite"/>
    </source>
</evidence>
<feature type="region of interest" description="Disordered" evidence="1">
    <location>
        <begin position="631"/>
        <end position="813"/>
    </location>
</feature>
<feature type="region of interest" description="Disordered" evidence="1">
    <location>
        <begin position="910"/>
        <end position="1015"/>
    </location>
</feature>
<feature type="compositionally biased region" description="Low complexity" evidence="1">
    <location>
        <begin position="934"/>
        <end position="951"/>
    </location>
</feature>
<evidence type="ECO:0000256" key="2">
    <source>
        <dbReference type="SAM" id="Phobius"/>
    </source>
</evidence>
<feature type="compositionally biased region" description="Polar residues" evidence="1">
    <location>
        <begin position="678"/>
        <end position="688"/>
    </location>
</feature>
<dbReference type="PANTHER" id="PTHR38426">
    <property type="entry name" value="MAINTENANCE OF TELOMERE CAPPING PROTEIN 4"/>
    <property type="match status" value="1"/>
</dbReference>
<dbReference type="GeneID" id="54550168"/>
<dbReference type="InterPro" id="IPR038769">
    <property type="entry name" value="MTC4"/>
</dbReference>
<dbReference type="OrthoDB" id="1076608at2759"/>
<feature type="compositionally biased region" description="Basic and acidic residues" evidence="1">
    <location>
        <begin position="477"/>
        <end position="503"/>
    </location>
</feature>
<feature type="transmembrane region" description="Helical" evidence="2">
    <location>
        <begin position="1201"/>
        <end position="1222"/>
    </location>
</feature>
<feature type="compositionally biased region" description="Polar residues" evidence="1">
    <location>
        <begin position="745"/>
        <end position="760"/>
    </location>
</feature>
<evidence type="ECO:0000313" key="4">
    <source>
        <dbReference type="Proteomes" id="UP000800097"/>
    </source>
</evidence>
<feature type="region of interest" description="Disordered" evidence="1">
    <location>
        <begin position="1"/>
        <end position="208"/>
    </location>
</feature>
<keyword evidence="2" id="KW-1133">Transmembrane helix</keyword>
<feature type="compositionally biased region" description="Basic and acidic residues" evidence="1">
    <location>
        <begin position="130"/>
        <end position="146"/>
    </location>
</feature>
<feature type="compositionally biased region" description="Polar residues" evidence="1">
    <location>
        <begin position="868"/>
        <end position="879"/>
    </location>
</feature>